<organism evidence="2 3">
    <name type="scientific">Urochloa decumbens</name>
    <dbReference type="NCBI Taxonomy" id="240449"/>
    <lineage>
        <taxon>Eukaryota</taxon>
        <taxon>Viridiplantae</taxon>
        <taxon>Streptophyta</taxon>
        <taxon>Embryophyta</taxon>
        <taxon>Tracheophyta</taxon>
        <taxon>Spermatophyta</taxon>
        <taxon>Magnoliopsida</taxon>
        <taxon>Liliopsida</taxon>
        <taxon>Poales</taxon>
        <taxon>Poaceae</taxon>
        <taxon>PACMAD clade</taxon>
        <taxon>Panicoideae</taxon>
        <taxon>Panicodae</taxon>
        <taxon>Paniceae</taxon>
        <taxon>Melinidinae</taxon>
        <taxon>Urochloa</taxon>
    </lineage>
</organism>
<evidence type="ECO:0000313" key="3">
    <source>
        <dbReference type="Proteomes" id="UP001497457"/>
    </source>
</evidence>
<feature type="transmembrane region" description="Helical" evidence="1">
    <location>
        <begin position="136"/>
        <end position="155"/>
    </location>
</feature>
<name>A0ABC9G1S5_9POAL</name>
<dbReference type="Proteomes" id="UP001497457">
    <property type="component" value="Chromosome 8b"/>
</dbReference>
<protein>
    <submittedName>
        <fullName evidence="2">Uncharacterized protein</fullName>
    </submittedName>
</protein>
<reference evidence="2" key="1">
    <citation type="submission" date="2024-10" db="EMBL/GenBank/DDBJ databases">
        <authorList>
            <person name="Ryan C."/>
        </authorList>
    </citation>
    <scope>NUCLEOTIDE SEQUENCE [LARGE SCALE GENOMIC DNA]</scope>
</reference>
<accession>A0ABC9G1S5</accession>
<proteinExistence type="predicted"/>
<sequence length="244" mass="26061">MDQAQVQLAAAANAAAGGAGAVGVNVVAQAAADAVAAGSPAPGAFADALAAARQLANTQNIREQFSLAVAQTKAVLNPPLVIMLMLYPSVIAFTLAARYTKYSLLIPTPNAPNAAPPSPQLDHDVRKEWRTTTGEALACMVIFVVVTLIHCFLLTYMTLKGPKDTSPRMAPPVAWIAPVVFWFSTTLYFFVYTIMARYGIAWQEWVTFGVATGVLLFPTGFMIRALSLKKVVNPPRPQNNADNL</sequence>
<dbReference type="AlphaFoldDB" id="A0ABC9G1S5"/>
<keyword evidence="1" id="KW-1133">Transmembrane helix</keyword>
<evidence type="ECO:0000313" key="2">
    <source>
        <dbReference type="EMBL" id="CAL5085727.1"/>
    </source>
</evidence>
<feature type="transmembrane region" description="Helical" evidence="1">
    <location>
        <begin position="175"/>
        <end position="194"/>
    </location>
</feature>
<keyword evidence="3" id="KW-1185">Reference proteome</keyword>
<feature type="transmembrane region" description="Helical" evidence="1">
    <location>
        <begin position="206"/>
        <end position="226"/>
    </location>
</feature>
<gene>
    <name evidence="2" type="ORF">URODEC1_LOCUS111205</name>
</gene>
<evidence type="ECO:0000256" key="1">
    <source>
        <dbReference type="SAM" id="Phobius"/>
    </source>
</evidence>
<keyword evidence="1" id="KW-0812">Transmembrane</keyword>
<keyword evidence="1" id="KW-0472">Membrane</keyword>
<dbReference type="EMBL" id="OZ075118">
    <property type="protein sequence ID" value="CAL5085727.1"/>
    <property type="molecule type" value="Genomic_DNA"/>
</dbReference>
<feature type="transmembrane region" description="Helical" evidence="1">
    <location>
        <begin position="80"/>
        <end position="97"/>
    </location>
</feature>